<evidence type="ECO:0000256" key="2">
    <source>
        <dbReference type="SAM" id="Phobius"/>
    </source>
</evidence>
<feature type="transmembrane region" description="Helical" evidence="2">
    <location>
        <begin position="77"/>
        <end position="97"/>
    </location>
</feature>
<name>A0A7S2V2L0_9STRA</name>
<dbReference type="EMBL" id="HBHR01017334">
    <property type="protein sequence ID" value="CAD9868628.1"/>
    <property type="molecule type" value="Transcribed_RNA"/>
</dbReference>
<proteinExistence type="predicted"/>
<keyword evidence="2" id="KW-0472">Membrane</keyword>
<protein>
    <submittedName>
        <fullName evidence="3">Uncharacterized protein</fullName>
    </submittedName>
</protein>
<gene>
    <name evidence="3" type="ORF">FJAP1339_LOCUS8685</name>
</gene>
<dbReference type="AlphaFoldDB" id="A0A7S2V2L0"/>
<sequence>MMLRPLPRGFIRNQRRRNDFHNFMVNGDALRKLSDQPELLMTSFSWGVAVFSVCLFAAVIFVFIHAVQATVQNKPEVYWWSYILGGVLLALDLYCMIQCKYELIYLHRETKTLRVERQGLAWRKNYSTKVPMSDVLEIHLQETKKRRGGADGDFTEGQPKYKICFKLNSGEVLQLMESHNRRKAQEDMKSIHRFIQSCSERSQQQQQRRRRHQEQQQRQRQSQQRTSTTQRSQGDNSTDVTESTLEGPEDIAFSQEQWASPCSNPLSRNHAQTAQESGGSINETESMETCTNSTTVSV</sequence>
<organism evidence="3">
    <name type="scientific">Fibrocapsa japonica</name>
    <dbReference type="NCBI Taxonomy" id="94617"/>
    <lineage>
        <taxon>Eukaryota</taxon>
        <taxon>Sar</taxon>
        <taxon>Stramenopiles</taxon>
        <taxon>Ochrophyta</taxon>
        <taxon>Raphidophyceae</taxon>
        <taxon>Chattonellales</taxon>
        <taxon>Chattonellaceae</taxon>
        <taxon>Fibrocapsa</taxon>
    </lineage>
</organism>
<evidence type="ECO:0000256" key="1">
    <source>
        <dbReference type="SAM" id="MobiDB-lite"/>
    </source>
</evidence>
<feature type="region of interest" description="Disordered" evidence="1">
    <location>
        <begin position="260"/>
        <end position="298"/>
    </location>
</feature>
<feature type="compositionally biased region" description="Polar residues" evidence="1">
    <location>
        <begin position="234"/>
        <end position="244"/>
    </location>
</feature>
<feature type="compositionally biased region" description="Low complexity" evidence="1">
    <location>
        <begin position="197"/>
        <end position="206"/>
    </location>
</feature>
<keyword evidence="2" id="KW-0812">Transmembrane</keyword>
<feature type="compositionally biased region" description="Low complexity" evidence="1">
    <location>
        <begin position="216"/>
        <end position="233"/>
    </location>
</feature>
<keyword evidence="2" id="KW-1133">Transmembrane helix</keyword>
<evidence type="ECO:0000313" key="3">
    <source>
        <dbReference type="EMBL" id="CAD9868628.1"/>
    </source>
</evidence>
<reference evidence="3" key="1">
    <citation type="submission" date="2021-01" db="EMBL/GenBank/DDBJ databases">
        <authorList>
            <person name="Corre E."/>
            <person name="Pelletier E."/>
            <person name="Niang G."/>
            <person name="Scheremetjew M."/>
            <person name="Finn R."/>
            <person name="Kale V."/>
            <person name="Holt S."/>
            <person name="Cochrane G."/>
            <person name="Meng A."/>
            <person name="Brown T."/>
            <person name="Cohen L."/>
        </authorList>
    </citation>
    <scope>NUCLEOTIDE SEQUENCE</scope>
    <source>
        <strain evidence="3">CCMP1661</strain>
    </source>
</reference>
<accession>A0A7S2V2L0</accession>
<feature type="region of interest" description="Disordered" evidence="1">
    <location>
        <begin position="197"/>
        <end position="244"/>
    </location>
</feature>
<feature type="transmembrane region" description="Helical" evidence="2">
    <location>
        <begin position="39"/>
        <end position="65"/>
    </location>
</feature>